<dbReference type="RefSeq" id="WP_160879489.1">
    <property type="nucleotide sequence ID" value="NZ_WUEK01000013.1"/>
</dbReference>
<dbReference type="EMBL" id="WUEK01000013">
    <property type="protein sequence ID" value="MXG91561.1"/>
    <property type="molecule type" value="Genomic_DNA"/>
</dbReference>
<evidence type="ECO:0000313" key="3">
    <source>
        <dbReference type="Proteomes" id="UP000473325"/>
    </source>
</evidence>
<comment type="caution">
    <text evidence="2">The sequence shown here is derived from an EMBL/GenBank/DDBJ whole genome shotgun (WGS) entry which is preliminary data.</text>
</comment>
<dbReference type="AlphaFoldDB" id="A0A6L7F2I7"/>
<evidence type="ECO:0008006" key="4">
    <source>
        <dbReference type="Google" id="ProtNLM"/>
    </source>
</evidence>
<evidence type="ECO:0000256" key="1">
    <source>
        <dbReference type="SAM" id="MobiDB-lite"/>
    </source>
</evidence>
<evidence type="ECO:0000313" key="2">
    <source>
        <dbReference type="EMBL" id="MXG91561.1"/>
    </source>
</evidence>
<dbReference type="Proteomes" id="UP000473325">
    <property type="component" value="Unassembled WGS sequence"/>
</dbReference>
<proteinExistence type="predicted"/>
<feature type="region of interest" description="Disordered" evidence="1">
    <location>
        <begin position="55"/>
        <end position="74"/>
    </location>
</feature>
<gene>
    <name evidence="2" type="ORF">GRQ65_18610</name>
</gene>
<keyword evidence="3" id="KW-1185">Reference proteome</keyword>
<sequence>MTVFLAQEQGKAAWAADPETSTNATEAEALTKYLNDAEVDGWSLVGAVNDTQGNPQFVLHREPPKTPGAFALLD</sequence>
<accession>A0A6L7F2I7</accession>
<name>A0A6L7F2I7_9ACTN</name>
<reference evidence="2 3" key="1">
    <citation type="submission" date="2019-12" db="EMBL/GenBank/DDBJ databases">
        <authorList>
            <person name="Kun Z."/>
        </authorList>
    </citation>
    <scope>NUCLEOTIDE SEQUENCE [LARGE SCALE GENOMIC DNA]</scope>
    <source>
        <strain evidence="2 3">YIM 123512</strain>
    </source>
</reference>
<organism evidence="2 3">
    <name type="scientific">Nocardioides flavescens</name>
    <dbReference type="NCBI Taxonomy" id="2691959"/>
    <lineage>
        <taxon>Bacteria</taxon>
        <taxon>Bacillati</taxon>
        <taxon>Actinomycetota</taxon>
        <taxon>Actinomycetes</taxon>
        <taxon>Propionibacteriales</taxon>
        <taxon>Nocardioidaceae</taxon>
        <taxon>Nocardioides</taxon>
    </lineage>
</organism>
<protein>
    <recommendedName>
        <fullName evidence="4">DUF4177 domain-containing protein</fullName>
    </recommendedName>
</protein>